<dbReference type="OMA" id="PVRLHFP"/>
<dbReference type="AlphaFoldDB" id="U6GSA5"/>
<reference evidence="2" key="1">
    <citation type="submission" date="2013-10" db="EMBL/GenBank/DDBJ databases">
        <title>Genomic analysis of the causative agents of coccidiosis in chickens.</title>
        <authorList>
            <person name="Reid A.J."/>
            <person name="Blake D."/>
            <person name="Billington K."/>
            <person name="Browne H."/>
            <person name="Dunn M."/>
            <person name="Hung S."/>
            <person name="Kawahara F."/>
            <person name="Miranda-Saavedra D."/>
            <person name="Mourier T."/>
            <person name="Nagra H."/>
            <person name="Otto T.D."/>
            <person name="Rawlings N."/>
            <person name="Sanchez A."/>
            <person name="Sanders M."/>
            <person name="Subramaniam C."/>
            <person name="Tay Y."/>
            <person name="Dear P."/>
            <person name="Doerig C."/>
            <person name="Gruber A."/>
            <person name="Parkinson J."/>
            <person name="Shirley M."/>
            <person name="Wan K.L."/>
            <person name="Berriman M."/>
            <person name="Tomley F."/>
            <person name="Pain A."/>
        </authorList>
    </citation>
    <scope>NUCLEOTIDE SEQUENCE</scope>
    <source>
        <strain evidence="2">Houghton</strain>
    </source>
</reference>
<proteinExistence type="predicted"/>
<dbReference type="VEuPathDB" id="ToxoDB:EAH_00005300"/>
<feature type="region of interest" description="Disordered" evidence="1">
    <location>
        <begin position="527"/>
        <end position="561"/>
    </location>
</feature>
<feature type="compositionally biased region" description="Polar residues" evidence="1">
    <location>
        <begin position="366"/>
        <end position="376"/>
    </location>
</feature>
<dbReference type="Proteomes" id="UP000018050">
    <property type="component" value="Unassembled WGS sequence"/>
</dbReference>
<feature type="region of interest" description="Disordered" evidence="1">
    <location>
        <begin position="268"/>
        <end position="398"/>
    </location>
</feature>
<reference evidence="2" key="2">
    <citation type="submission" date="2013-10" db="EMBL/GenBank/DDBJ databases">
        <authorList>
            <person name="Aslett M."/>
        </authorList>
    </citation>
    <scope>NUCLEOTIDE SEQUENCE</scope>
    <source>
        <strain evidence="2">Houghton</strain>
    </source>
</reference>
<feature type="compositionally biased region" description="Low complexity" evidence="1">
    <location>
        <begin position="268"/>
        <end position="279"/>
    </location>
</feature>
<feature type="compositionally biased region" description="Polar residues" evidence="1">
    <location>
        <begin position="211"/>
        <end position="230"/>
    </location>
</feature>
<protein>
    <submittedName>
        <fullName evidence="2">Uncharacterized protein</fullName>
    </submittedName>
</protein>
<feature type="region of interest" description="Disordered" evidence="1">
    <location>
        <begin position="747"/>
        <end position="822"/>
    </location>
</feature>
<dbReference type="RefSeq" id="XP_013248353.1">
    <property type="nucleotide sequence ID" value="XM_013392899.1"/>
</dbReference>
<sequence>MHAFQPSQELRVASCGRSVVRSKVRCLGTVNRGTTAAAAAAAAMALPLQPAWRETTKRRLPSIHGGSAPEDVGVPCSSPPKIKARRLEGVSGGLLWPSKQAAAATTAAAAGALSRTGHLRGRSPLASPLKRRLQTSVDDDSRAAPTGAVRAAGDAASAAAPAVDLTANSKMLQSPVRLHFPLTSSGAPRVAPELPVFPSAASGCVAAAPSGGSTSLPAATPQMRGSQQAGMPNPQAPSQAKGGTVGALSLDARSFLTTAAAAAAAASAAPGSPQGAESAACRRQQQRPSFLDDPASPFSTSRRRRPPPAAAAAAAASEAVAAAAATPSPTRRAPTASGRGDLAKGADEFMDQKVSPVSSRRRASPYHNNSTSSSRGEASLEGEAVSPFRLTPPRKKPQFSFDAVRSDTQPQSLQQQQQEQQEQQQQAAACCELSLTPQEILSMQQLFSEQQQRNETFCCSSLDTCAAEEAPVAAVRLNRQLERLCRLYGLLRILFDRLHDRGEPLLLFSSILPAYTKLALTHHARSASEPPVCPESSTNSINGDSSNSSSNSSTGETGGVISGSSKIRNDLIKDVGRLVWLLPQLLQWKARRMGNATQNAAATASTSASLSPMRKQQQQYDIQIVELKNGVPLACRASDGEQRQQQLRRRLISYTLQWQNFCLQLQQQQQQKHNQVPLLRLSRQLMIQHGSWLPGFKLETVPSPPAAAPPELQRPQQQELLPQQPPSAFKGDSLIGHIGGSPIRCVRQQQQQQRYGAEPQQAQQQRQGQQLETKGSSGSSTPAAAAGGSVGGVSSVSTCTSEPAASPADPSLGPSPSPALLLSPLCRARQPTRQFSLLSSPVGSRSPSPPLERRSTSNSTSPTRSPVSERLRRKTEERMAARLQREAAQQIRRDLYEKVQQTKNAQTVLHCLLDACVYHDRRSRIDVRVLTDLFVSKLRTPLSLATVERAVVHLEGLCPDSPSALRKLLDSKLKEAEEAALAADRNEPPALLC</sequence>
<feature type="region of interest" description="Disordered" evidence="1">
    <location>
        <begin position="698"/>
        <end position="734"/>
    </location>
</feature>
<feature type="compositionally biased region" description="Low complexity" evidence="1">
    <location>
        <begin position="310"/>
        <end position="337"/>
    </location>
</feature>
<name>U6GSA5_EIMAC</name>
<dbReference type="OrthoDB" id="347232at2759"/>
<feature type="compositionally biased region" description="Low complexity" evidence="1">
    <location>
        <begin position="536"/>
        <end position="555"/>
    </location>
</feature>
<evidence type="ECO:0000256" key="1">
    <source>
        <dbReference type="SAM" id="MobiDB-lite"/>
    </source>
</evidence>
<dbReference type="EMBL" id="HG672084">
    <property type="protein sequence ID" value="CDI82148.1"/>
    <property type="molecule type" value="Genomic_DNA"/>
</dbReference>
<evidence type="ECO:0000313" key="3">
    <source>
        <dbReference type="Proteomes" id="UP000018050"/>
    </source>
</evidence>
<dbReference type="GeneID" id="25268600"/>
<feature type="compositionally biased region" description="Basic and acidic residues" evidence="1">
    <location>
        <begin position="341"/>
        <end position="351"/>
    </location>
</feature>
<keyword evidence="3" id="KW-1185">Reference proteome</keyword>
<evidence type="ECO:0000313" key="2">
    <source>
        <dbReference type="EMBL" id="CDI82148.1"/>
    </source>
</evidence>
<organism evidence="2 3">
    <name type="scientific">Eimeria acervulina</name>
    <name type="common">Coccidian parasite</name>
    <dbReference type="NCBI Taxonomy" id="5801"/>
    <lineage>
        <taxon>Eukaryota</taxon>
        <taxon>Sar</taxon>
        <taxon>Alveolata</taxon>
        <taxon>Apicomplexa</taxon>
        <taxon>Conoidasida</taxon>
        <taxon>Coccidia</taxon>
        <taxon>Eucoccidiorida</taxon>
        <taxon>Eimeriorina</taxon>
        <taxon>Eimeriidae</taxon>
        <taxon>Eimeria</taxon>
    </lineage>
</organism>
<feature type="compositionally biased region" description="Low complexity" evidence="1">
    <location>
        <begin position="836"/>
        <end position="846"/>
    </location>
</feature>
<feature type="compositionally biased region" description="Low complexity" evidence="1">
    <location>
        <begin position="748"/>
        <end position="822"/>
    </location>
</feature>
<feature type="compositionally biased region" description="Low complexity" evidence="1">
    <location>
        <begin position="709"/>
        <end position="722"/>
    </location>
</feature>
<feature type="region of interest" description="Disordered" evidence="1">
    <location>
        <begin position="114"/>
        <end position="155"/>
    </location>
</feature>
<gene>
    <name evidence="2" type="ORF">EAH_00005300</name>
</gene>
<feature type="compositionally biased region" description="Low complexity" evidence="1">
    <location>
        <begin position="856"/>
        <end position="866"/>
    </location>
</feature>
<feature type="compositionally biased region" description="Low complexity" evidence="1">
    <location>
        <begin position="143"/>
        <end position="155"/>
    </location>
</feature>
<feature type="region of interest" description="Disordered" evidence="1">
    <location>
        <begin position="208"/>
        <end position="244"/>
    </location>
</feature>
<feature type="region of interest" description="Disordered" evidence="1">
    <location>
        <begin position="834"/>
        <end position="874"/>
    </location>
</feature>
<accession>U6GSA5</accession>